<dbReference type="GO" id="GO:0004072">
    <property type="term" value="F:aspartate kinase activity"/>
    <property type="evidence" value="ECO:0007669"/>
    <property type="project" value="UniProtKB-EC"/>
</dbReference>
<dbReference type="InterPro" id="IPR001048">
    <property type="entry name" value="Asp/Glu/Uridylate_kinase"/>
</dbReference>
<comment type="similarity">
    <text evidence="5 15">Belongs to the aspartokinase family.</text>
</comment>
<dbReference type="SUPFAM" id="SSF55021">
    <property type="entry name" value="ACT-like"/>
    <property type="match status" value="2"/>
</dbReference>
<dbReference type="FunFam" id="3.40.1160.10:FF:000002">
    <property type="entry name" value="Aspartokinase"/>
    <property type="match status" value="1"/>
</dbReference>
<organism evidence="19 20">
    <name type="scientific">Acidaminococcus intestini</name>
    <dbReference type="NCBI Taxonomy" id="187327"/>
    <lineage>
        <taxon>Bacteria</taxon>
        <taxon>Bacillati</taxon>
        <taxon>Bacillota</taxon>
        <taxon>Negativicutes</taxon>
        <taxon>Acidaminococcales</taxon>
        <taxon>Acidaminococcaceae</taxon>
        <taxon>Acidaminococcus</taxon>
    </lineage>
</organism>
<accession>A0A943ECL6</accession>
<comment type="catalytic activity">
    <reaction evidence="13 15">
        <text>L-aspartate + ATP = 4-phospho-L-aspartate + ADP</text>
        <dbReference type="Rhea" id="RHEA:23776"/>
        <dbReference type="ChEBI" id="CHEBI:29991"/>
        <dbReference type="ChEBI" id="CHEBI:30616"/>
        <dbReference type="ChEBI" id="CHEBI:57535"/>
        <dbReference type="ChEBI" id="CHEBI:456216"/>
        <dbReference type="EC" id="2.7.2.4"/>
    </reaction>
</comment>
<evidence type="ECO:0000313" key="20">
    <source>
        <dbReference type="Proteomes" id="UP000754226"/>
    </source>
</evidence>
<comment type="function">
    <text evidence="1">Catalyzes the phosphorylation of the beta-carboxyl group of aspartic acid with ATP to yield 4-phospho-L-aspartate, which is involved in the branched biosynthetic pathway leading to the biosynthesis of amino acids threonine, isoleucine and methionine.</text>
</comment>
<dbReference type="InterPro" id="IPR018042">
    <property type="entry name" value="Aspartate_kinase_CS"/>
</dbReference>
<feature type="binding site" evidence="14">
    <location>
        <position position="52"/>
    </location>
    <ligand>
        <name>substrate</name>
    </ligand>
</feature>
<evidence type="ECO:0000256" key="4">
    <source>
        <dbReference type="ARBA" id="ARBA00005139"/>
    </source>
</evidence>
<comment type="pathway">
    <text evidence="3 16">Amino-acid biosynthesis; L-methionine biosynthesis via de novo pathway; L-homoserine from L-aspartate: step 1/3.</text>
</comment>
<dbReference type="InterPro" id="IPR001341">
    <property type="entry name" value="Asp_kinase"/>
</dbReference>
<evidence type="ECO:0000256" key="14">
    <source>
        <dbReference type="PIRSR" id="PIRSR000726-1"/>
    </source>
</evidence>
<proteinExistence type="inferred from homology"/>
<dbReference type="AlphaFoldDB" id="A0A943ECL6"/>
<dbReference type="Gene3D" id="3.40.1160.10">
    <property type="entry name" value="Acetylglutamate kinase-like"/>
    <property type="match status" value="1"/>
</dbReference>
<dbReference type="GO" id="GO:0009089">
    <property type="term" value="P:lysine biosynthetic process via diaminopimelate"/>
    <property type="evidence" value="ECO:0007669"/>
    <property type="project" value="InterPro"/>
</dbReference>
<evidence type="ECO:0000256" key="10">
    <source>
        <dbReference type="ARBA" id="ARBA00022840"/>
    </source>
</evidence>
<evidence type="ECO:0000256" key="2">
    <source>
        <dbReference type="ARBA" id="ARBA00004766"/>
    </source>
</evidence>
<comment type="caution">
    <text evidence="19">The sequence shown here is derived from an EMBL/GenBank/DDBJ whole genome shotgun (WGS) entry which is preliminary data.</text>
</comment>
<evidence type="ECO:0000256" key="7">
    <source>
        <dbReference type="ARBA" id="ARBA00022679"/>
    </source>
</evidence>
<evidence type="ECO:0000256" key="13">
    <source>
        <dbReference type="ARBA" id="ARBA00047872"/>
    </source>
</evidence>
<keyword evidence="8 14" id="KW-0547">Nucleotide-binding</keyword>
<dbReference type="GO" id="GO:0009090">
    <property type="term" value="P:homoserine biosynthetic process"/>
    <property type="evidence" value="ECO:0007669"/>
    <property type="project" value="TreeGrafter"/>
</dbReference>
<evidence type="ECO:0000256" key="5">
    <source>
        <dbReference type="ARBA" id="ARBA00010122"/>
    </source>
</evidence>
<feature type="binding site" evidence="14">
    <location>
        <begin position="215"/>
        <end position="216"/>
    </location>
    <ligand>
        <name>ATP</name>
        <dbReference type="ChEBI" id="CHEBI:30616"/>
    </ligand>
</feature>
<dbReference type="PROSITE" id="PS00324">
    <property type="entry name" value="ASPARTOKINASE"/>
    <property type="match status" value="1"/>
</dbReference>
<keyword evidence="10 14" id="KW-0067">ATP-binding</keyword>
<keyword evidence="11" id="KW-0220">Diaminopimelate biosynthesis</keyword>
<comment type="pathway">
    <text evidence="2 16">Amino-acid biosynthesis; L-lysine biosynthesis via DAP pathway; (S)-tetrahydrodipicolinate from L-aspartate: step 1/4.</text>
</comment>
<evidence type="ECO:0000256" key="11">
    <source>
        <dbReference type="ARBA" id="ARBA00022915"/>
    </source>
</evidence>
<feature type="domain" description="CASTOR ACT" evidence="18">
    <location>
        <begin position="341"/>
        <end position="402"/>
    </location>
</feature>
<dbReference type="InterPro" id="IPR036393">
    <property type="entry name" value="AceGlu_kinase-like_sf"/>
</dbReference>
<dbReference type="EMBL" id="JAGZCZ010000005">
    <property type="protein sequence ID" value="MBS5519717.1"/>
    <property type="molecule type" value="Genomic_DNA"/>
</dbReference>
<feature type="binding site" evidence="14">
    <location>
        <begin position="179"/>
        <end position="180"/>
    </location>
    <ligand>
        <name>ATP</name>
        <dbReference type="ChEBI" id="CHEBI:30616"/>
    </ligand>
</feature>
<dbReference type="NCBIfam" id="TIGR00657">
    <property type="entry name" value="asp_kinases"/>
    <property type="match status" value="1"/>
</dbReference>
<keyword evidence="6 16" id="KW-0028">Amino-acid biosynthesis</keyword>
<keyword evidence="12" id="KW-0457">Lysine biosynthesis</keyword>
<name>A0A943ECL6_9FIRM</name>
<evidence type="ECO:0000256" key="3">
    <source>
        <dbReference type="ARBA" id="ARBA00004986"/>
    </source>
</evidence>
<feature type="domain" description="Aspartate/glutamate/uridylate kinase" evidence="17">
    <location>
        <begin position="2"/>
        <end position="236"/>
    </location>
</feature>
<reference evidence="19" key="1">
    <citation type="submission" date="2021-02" db="EMBL/GenBank/DDBJ databases">
        <title>Infant gut strain persistence is associated with maternal origin, phylogeny, and functional potential including surface adhesion and iron acquisition.</title>
        <authorList>
            <person name="Lou Y.C."/>
        </authorList>
    </citation>
    <scope>NUCLEOTIDE SEQUENCE</scope>
    <source>
        <strain evidence="19">L3_106_000M1_dasL3_106_000M1_concoct_15</strain>
    </source>
</reference>
<evidence type="ECO:0000259" key="17">
    <source>
        <dbReference type="Pfam" id="PF00696"/>
    </source>
</evidence>
<dbReference type="EC" id="2.7.2.4" evidence="15"/>
<gene>
    <name evidence="19" type="primary">dapG</name>
    <name evidence="19" type="ORF">KHX13_05220</name>
</gene>
<evidence type="ECO:0000259" key="18">
    <source>
        <dbReference type="Pfam" id="PF13840"/>
    </source>
</evidence>
<feature type="binding site" evidence="14">
    <location>
        <position position="79"/>
    </location>
    <ligand>
        <name>substrate</name>
    </ligand>
</feature>
<dbReference type="Pfam" id="PF13840">
    <property type="entry name" value="ACT_7"/>
    <property type="match status" value="1"/>
</dbReference>
<dbReference type="PANTHER" id="PTHR21499:SF3">
    <property type="entry name" value="ASPARTOKINASE"/>
    <property type="match status" value="1"/>
</dbReference>
<comment type="pathway">
    <text evidence="4 16">Amino-acid biosynthesis; L-threonine biosynthesis; L-threonine from L-aspartate: step 1/5.</text>
</comment>
<dbReference type="InterPro" id="IPR045865">
    <property type="entry name" value="ACT-like_dom_sf"/>
</dbReference>
<evidence type="ECO:0000256" key="8">
    <source>
        <dbReference type="ARBA" id="ARBA00022741"/>
    </source>
</evidence>
<keyword evidence="9 15" id="KW-0418">Kinase</keyword>
<dbReference type="PANTHER" id="PTHR21499">
    <property type="entry name" value="ASPARTATE KINASE"/>
    <property type="match status" value="1"/>
</dbReference>
<dbReference type="GO" id="GO:0005524">
    <property type="term" value="F:ATP binding"/>
    <property type="evidence" value="ECO:0007669"/>
    <property type="project" value="UniProtKB-KW"/>
</dbReference>
<dbReference type="Gene3D" id="3.30.2130.10">
    <property type="entry name" value="VC0802-like"/>
    <property type="match status" value="1"/>
</dbReference>
<dbReference type="NCBIfam" id="NF006068">
    <property type="entry name" value="PRK08210.1"/>
    <property type="match status" value="1"/>
</dbReference>
<protein>
    <recommendedName>
        <fullName evidence="15">Aspartokinase</fullName>
        <ecNumber evidence="15">2.7.2.4</ecNumber>
    </recommendedName>
</protein>
<feature type="binding site" evidence="14">
    <location>
        <begin position="7"/>
        <end position="10"/>
    </location>
    <ligand>
        <name>ATP</name>
        <dbReference type="ChEBI" id="CHEBI:30616"/>
    </ligand>
</feature>
<evidence type="ECO:0000256" key="1">
    <source>
        <dbReference type="ARBA" id="ARBA00003121"/>
    </source>
</evidence>
<dbReference type="Proteomes" id="UP000754226">
    <property type="component" value="Unassembled WGS sequence"/>
</dbReference>
<dbReference type="GO" id="GO:0005829">
    <property type="term" value="C:cytosol"/>
    <property type="evidence" value="ECO:0007669"/>
    <property type="project" value="TreeGrafter"/>
</dbReference>
<evidence type="ECO:0000256" key="6">
    <source>
        <dbReference type="ARBA" id="ARBA00022605"/>
    </source>
</evidence>
<keyword evidence="7 15" id="KW-0808">Transferase</keyword>
<sequence length="410" mass="43575">MKIIVQKFGGTSVATPQTRQLVVKKVKEAVDAGYAPIVVVSAMGRRGDPYATDTLIEMLRSVNPDPDVHELDLMMACGEIISSTVMASILQKEGFKAKALTGGQAGMVTDGNFGNAKIKTVHPKTLKTLVEQGIIPVICGFQGVTDMDGSITTLGRGGSDTSAAAFGVAVDAEKVEIYTDVDGIMTADPRIVSDAKIIKQISYDEIREMAHQGAKVIHPRAVEIVMRYGVPMVVKSTFSDAPGTLITTDDKIDTLESQDDVETNHASGVASLKDLSFFQVDLSQDTSNNGSRVFEDLASHGVSIGSLSFQPQSLMFAVYTVNAPKAEEVLKAKGYHYTLTKECGKVTVVGTHMGGTPGVMARFVGALTAAGVKILQTTDSDNLVSAIIEERDVKTAVRALHSAFATQEGE</sequence>
<dbReference type="PIRSF" id="PIRSF000726">
    <property type="entry name" value="Asp_kin"/>
    <property type="match status" value="1"/>
</dbReference>
<evidence type="ECO:0000313" key="19">
    <source>
        <dbReference type="EMBL" id="MBS5519717.1"/>
    </source>
</evidence>
<evidence type="ECO:0000256" key="12">
    <source>
        <dbReference type="ARBA" id="ARBA00023154"/>
    </source>
</evidence>
<dbReference type="InterPro" id="IPR005260">
    <property type="entry name" value="Asp_kin_monofn"/>
</dbReference>
<evidence type="ECO:0000256" key="16">
    <source>
        <dbReference type="RuleBase" id="RU004249"/>
    </source>
</evidence>
<dbReference type="SUPFAM" id="SSF53633">
    <property type="entry name" value="Carbamate kinase-like"/>
    <property type="match status" value="1"/>
</dbReference>
<evidence type="ECO:0000256" key="9">
    <source>
        <dbReference type="ARBA" id="ARBA00022777"/>
    </source>
</evidence>
<dbReference type="InterPro" id="IPR027795">
    <property type="entry name" value="CASTOR_ACT_dom"/>
</dbReference>
<dbReference type="GO" id="GO:0019877">
    <property type="term" value="P:diaminopimelate biosynthetic process"/>
    <property type="evidence" value="ECO:0007669"/>
    <property type="project" value="UniProtKB-KW"/>
</dbReference>
<dbReference type="Pfam" id="PF00696">
    <property type="entry name" value="AA_kinase"/>
    <property type="match status" value="1"/>
</dbReference>
<evidence type="ECO:0000256" key="15">
    <source>
        <dbReference type="RuleBase" id="RU003448"/>
    </source>
</evidence>
<feature type="binding site" evidence="14">
    <location>
        <position position="190"/>
    </location>
    <ligand>
        <name>ATP</name>
        <dbReference type="ChEBI" id="CHEBI:30616"/>
    </ligand>
</feature>